<name>A0AC35GMI6_9BILA</name>
<accession>A0AC35GMI6</accession>
<evidence type="ECO:0000313" key="2">
    <source>
        <dbReference type="WBParaSite" id="PS1159_v2.g6655.t1"/>
    </source>
</evidence>
<organism evidence="1 2">
    <name type="scientific">Panagrolaimus sp. PS1159</name>
    <dbReference type="NCBI Taxonomy" id="55785"/>
    <lineage>
        <taxon>Eukaryota</taxon>
        <taxon>Metazoa</taxon>
        <taxon>Ecdysozoa</taxon>
        <taxon>Nematoda</taxon>
        <taxon>Chromadorea</taxon>
        <taxon>Rhabditida</taxon>
        <taxon>Tylenchina</taxon>
        <taxon>Panagrolaimomorpha</taxon>
        <taxon>Panagrolaimoidea</taxon>
        <taxon>Panagrolaimidae</taxon>
        <taxon>Panagrolaimus</taxon>
    </lineage>
</organism>
<dbReference type="WBParaSite" id="PS1159_v2.g6655.t1">
    <property type="protein sequence ID" value="PS1159_v2.g6655.t1"/>
    <property type="gene ID" value="PS1159_v2.g6655"/>
</dbReference>
<proteinExistence type="predicted"/>
<protein>
    <submittedName>
        <fullName evidence="2">Uncharacterized protein</fullName>
    </submittedName>
</protein>
<sequence length="126" mass="14259">MAFYESKSQFGKSQASNFASSRINVPFRAPPQLQTSQLPFQSSGYPHQMVSPQIIMQQYIAPDCSNDGFNISRVPADPKPAATFQRDVHYCPNPSFYGYCNRKIDESKCAFIEKIIGDRLVFQLPQ</sequence>
<evidence type="ECO:0000313" key="1">
    <source>
        <dbReference type="Proteomes" id="UP000887580"/>
    </source>
</evidence>
<reference evidence="2" key="1">
    <citation type="submission" date="2022-11" db="UniProtKB">
        <authorList>
            <consortium name="WormBaseParasite"/>
        </authorList>
    </citation>
    <scope>IDENTIFICATION</scope>
</reference>
<dbReference type="Proteomes" id="UP000887580">
    <property type="component" value="Unplaced"/>
</dbReference>